<feature type="transmembrane region" description="Helical" evidence="1">
    <location>
        <begin position="409"/>
        <end position="433"/>
    </location>
</feature>
<evidence type="ECO:0000313" key="2">
    <source>
        <dbReference type="EMBL" id="MPM28852.1"/>
    </source>
</evidence>
<feature type="transmembrane region" description="Helical" evidence="1">
    <location>
        <begin position="277"/>
        <end position="295"/>
    </location>
</feature>
<feature type="transmembrane region" description="Helical" evidence="1">
    <location>
        <begin position="335"/>
        <end position="357"/>
    </location>
</feature>
<feature type="transmembrane region" description="Helical" evidence="1">
    <location>
        <begin position="41"/>
        <end position="62"/>
    </location>
</feature>
<comment type="caution">
    <text evidence="2">The sequence shown here is derived from an EMBL/GenBank/DDBJ whole genome shotgun (WGS) entry which is preliminary data.</text>
</comment>
<dbReference type="PANTHER" id="PTHR31610">
    <property type="entry name" value="SLR0360 PROTEIN"/>
    <property type="match status" value="1"/>
</dbReference>
<reference evidence="2" key="1">
    <citation type="submission" date="2019-08" db="EMBL/GenBank/DDBJ databases">
        <authorList>
            <person name="Kucharzyk K."/>
            <person name="Murdoch R.W."/>
            <person name="Higgins S."/>
            <person name="Loffler F."/>
        </authorList>
    </citation>
    <scope>NUCLEOTIDE SEQUENCE</scope>
</reference>
<feature type="transmembrane region" description="Helical" evidence="1">
    <location>
        <begin position="128"/>
        <end position="146"/>
    </location>
</feature>
<keyword evidence="1" id="KW-1133">Transmembrane helix</keyword>
<evidence type="ECO:0000256" key="1">
    <source>
        <dbReference type="SAM" id="Phobius"/>
    </source>
</evidence>
<proteinExistence type="predicted"/>
<feature type="transmembrane region" description="Helical" evidence="1">
    <location>
        <begin position="183"/>
        <end position="200"/>
    </location>
</feature>
<feature type="transmembrane region" description="Helical" evidence="1">
    <location>
        <begin position="103"/>
        <end position="122"/>
    </location>
</feature>
<feature type="transmembrane region" description="Helical" evidence="1">
    <location>
        <begin position="158"/>
        <end position="177"/>
    </location>
</feature>
<dbReference type="PANTHER" id="PTHR31610:SF0">
    <property type="entry name" value="SLC26A_SULP TRANSPORTER DOMAIN-CONTAINING PROTEIN"/>
    <property type="match status" value="1"/>
</dbReference>
<feature type="transmembrane region" description="Helical" evidence="1">
    <location>
        <begin position="245"/>
        <end position="265"/>
    </location>
</feature>
<protein>
    <submittedName>
        <fullName evidence="2">Uncharacterized protein</fullName>
    </submittedName>
</protein>
<organism evidence="2">
    <name type="scientific">bioreactor metagenome</name>
    <dbReference type="NCBI Taxonomy" id="1076179"/>
    <lineage>
        <taxon>unclassified sequences</taxon>
        <taxon>metagenomes</taxon>
        <taxon>ecological metagenomes</taxon>
    </lineage>
</organism>
<keyword evidence="1" id="KW-0812">Transmembrane</keyword>
<keyword evidence="1" id="KW-0472">Membrane</keyword>
<feature type="transmembrane region" description="Helical" evidence="1">
    <location>
        <begin position="301"/>
        <end position="323"/>
    </location>
</feature>
<feature type="transmembrane region" description="Helical" evidence="1">
    <location>
        <begin position="377"/>
        <end position="402"/>
    </location>
</feature>
<dbReference type="EMBL" id="VSSQ01005363">
    <property type="protein sequence ID" value="MPM28852.1"/>
    <property type="molecule type" value="Genomic_DNA"/>
</dbReference>
<accession>A0A644YJP0</accession>
<sequence>MPADIVFGRMLPGAALGLLFGNIYYAYLAKRLAAKEQRENVTALPSGVSIVFVLVYTMGILLPVSKITGDPVMAWRIGLAANFIGAIICVIGAFIGPWLRKHLPTAAMLGALGGLAVVFIAGMGLDDIFSDPIIGFVALAVVLWGYTARGKIPFRLPAGLVALILGAVIAIFMGKASVSFEGVGFYAPIPWFFTIGFQAFKEAAPFLAVIIPLAVINFISTLNNVESANTAGDNYPIRETMIVDAIASAIGGVFGCPYPNCVFIGHPGYKRMGARMGYSLLNGILMTVMALFGLFGFMSKIIPTSAVTPILIFIGLVNIEIAFTAVPKAHIPASAIALLPFVGEFAFEQVNSTLSAVRMSAADPNVLASLMMEGLNYPGYTVLAYGTIIIAMLLASILAFVISRELAKAAAAALIGVFCSAVGLIHSSTLAWMPVPQLTLAWLIVAAICYALYLYGKKNPQALAPVEE</sequence>
<feature type="transmembrane region" description="Helical" evidence="1">
    <location>
        <begin position="439"/>
        <end position="456"/>
    </location>
</feature>
<dbReference type="AlphaFoldDB" id="A0A644YJP0"/>
<name>A0A644YJP0_9ZZZZ</name>
<feature type="transmembrane region" description="Helical" evidence="1">
    <location>
        <begin position="207"/>
        <end position="225"/>
    </location>
</feature>
<gene>
    <name evidence="2" type="ORF">SDC9_75383</name>
</gene>
<feature type="transmembrane region" description="Helical" evidence="1">
    <location>
        <begin position="74"/>
        <end position="96"/>
    </location>
</feature>
<feature type="transmembrane region" description="Helical" evidence="1">
    <location>
        <begin position="6"/>
        <end position="29"/>
    </location>
</feature>